<evidence type="ECO:0000313" key="3">
    <source>
        <dbReference type="Proteomes" id="UP000510927"/>
    </source>
</evidence>
<dbReference type="RefSeq" id="WP_000193059.1">
    <property type="nucleotide sequence ID" value="NZ_AP027926.1"/>
</dbReference>
<reference evidence="2 3" key="1">
    <citation type="submission" date="2020-06" db="EMBL/GenBank/DDBJ databases">
        <title>REHAB project genomes.</title>
        <authorList>
            <person name="Shaw L.P."/>
        </authorList>
    </citation>
    <scope>NUCLEOTIDE SEQUENCE [LARGE SCALE GENOMIC DNA]</scope>
    <source>
        <strain evidence="2 3">RHB28-C13</strain>
    </source>
</reference>
<dbReference type="Pfam" id="PF03691">
    <property type="entry name" value="UPF0167"/>
    <property type="match status" value="1"/>
</dbReference>
<accession>A0A7L6W3T3</accession>
<sequence>MTQNIRPLPLFKYHPKPLETGAFEQDKIVECDCCEQPTSVYYTGPFFSVDDIEYLCPWCIADGSAAKKFAGSFQDKASIEGVGTTYYDNDGTATTHSLSNDALEELLTRTPGYCGWQQEHWLTHCGELCAFVGYVGWDEIKDRLDEFAHLEDDCDSFIRYEHLQECLKNGGYCQGYLFRCLHCGKLRLWGDFS</sequence>
<dbReference type="InterPro" id="IPR054918">
    <property type="entry name" value="UPF0167_CbrC"/>
</dbReference>
<gene>
    <name evidence="2" type="ORF">HVY52_22700</name>
</gene>
<organism evidence="2 3">
    <name type="scientific">Escherichia fergusonii</name>
    <dbReference type="NCBI Taxonomy" id="564"/>
    <lineage>
        <taxon>Bacteria</taxon>
        <taxon>Pseudomonadati</taxon>
        <taxon>Pseudomonadota</taxon>
        <taxon>Gammaproteobacteria</taxon>
        <taxon>Enterobacterales</taxon>
        <taxon>Enterobacteriaceae</taxon>
        <taxon>Escherichia</taxon>
    </lineage>
</organism>
<name>A0A7L6W3T3_ESCFE</name>
<dbReference type="NCBIfam" id="NF040891">
    <property type="entry name" value="colicin_tol_CbrC"/>
    <property type="match status" value="1"/>
</dbReference>
<dbReference type="OMA" id="PWCVADG"/>
<dbReference type="GeneID" id="75059609"/>
<dbReference type="Proteomes" id="UP000510927">
    <property type="component" value="Chromosome"/>
</dbReference>
<evidence type="ECO:0000256" key="1">
    <source>
        <dbReference type="ARBA" id="ARBA00008525"/>
    </source>
</evidence>
<dbReference type="InterPro" id="IPR005363">
    <property type="entry name" value="UPF0167"/>
</dbReference>
<dbReference type="EMBL" id="CP055675">
    <property type="protein sequence ID" value="QLN02457.1"/>
    <property type="molecule type" value="Genomic_DNA"/>
</dbReference>
<dbReference type="AlphaFoldDB" id="A0A7L6W3T3"/>
<protein>
    <submittedName>
        <fullName evidence="2">CbrC family protein</fullName>
    </submittedName>
</protein>
<proteinExistence type="inferred from homology"/>
<comment type="similarity">
    <text evidence="1">Belongs to the UPF0167 family.</text>
</comment>
<evidence type="ECO:0000313" key="2">
    <source>
        <dbReference type="EMBL" id="QLN02457.1"/>
    </source>
</evidence>